<feature type="compositionally biased region" description="Low complexity" evidence="1">
    <location>
        <begin position="32"/>
        <end position="44"/>
    </location>
</feature>
<dbReference type="KEGG" id="hir:HETIRDRAFT_460617"/>
<feature type="compositionally biased region" description="Basic residues" evidence="1">
    <location>
        <begin position="190"/>
        <end position="199"/>
    </location>
</feature>
<dbReference type="Proteomes" id="UP000030671">
    <property type="component" value="Unassembled WGS sequence"/>
</dbReference>
<dbReference type="RefSeq" id="XP_009550908.1">
    <property type="nucleotide sequence ID" value="XM_009552613.1"/>
</dbReference>
<organism evidence="2 3">
    <name type="scientific">Heterobasidion irregulare (strain TC 32-1)</name>
    <dbReference type="NCBI Taxonomy" id="747525"/>
    <lineage>
        <taxon>Eukaryota</taxon>
        <taxon>Fungi</taxon>
        <taxon>Dikarya</taxon>
        <taxon>Basidiomycota</taxon>
        <taxon>Agaricomycotina</taxon>
        <taxon>Agaricomycetes</taxon>
        <taxon>Russulales</taxon>
        <taxon>Bondarzewiaceae</taxon>
        <taxon>Heterobasidion</taxon>
        <taxon>Heterobasidion annosum species complex</taxon>
    </lineage>
</organism>
<evidence type="ECO:0000313" key="3">
    <source>
        <dbReference type="Proteomes" id="UP000030671"/>
    </source>
</evidence>
<dbReference type="EMBL" id="KI925463">
    <property type="protein sequence ID" value="ETW77399.1"/>
    <property type="molecule type" value="Genomic_DNA"/>
</dbReference>
<protein>
    <submittedName>
        <fullName evidence="2">Uncharacterized protein</fullName>
    </submittedName>
</protein>
<dbReference type="InParanoid" id="W4JV93"/>
<dbReference type="HOGENOM" id="CLU_1372366_0_0_1"/>
<feature type="compositionally biased region" description="Basic and acidic residues" evidence="1">
    <location>
        <begin position="118"/>
        <end position="130"/>
    </location>
</feature>
<feature type="compositionally biased region" description="Basic and acidic residues" evidence="1">
    <location>
        <begin position="91"/>
        <end position="103"/>
    </location>
</feature>
<keyword evidence="3" id="KW-1185">Reference proteome</keyword>
<accession>W4JV93</accession>
<dbReference type="AlphaFoldDB" id="W4JV93"/>
<evidence type="ECO:0000313" key="2">
    <source>
        <dbReference type="EMBL" id="ETW77399.1"/>
    </source>
</evidence>
<dbReference type="GeneID" id="20677094"/>
<proteinExistence type="predicted"/>
<feature type="compositionally biased region" description="Low complexity" evidence="1">
    <location>
        <begin position="7"/>
        <end position="25"/>
    </location>
</feature>
<name>W4JV93_HETIT</name>
<evidence type="ECO:0000256" key="1">
    <source>
        <dbReference type="SAM" id="MobiDB-lite"/>
    </source>
</evidence>
<reference evidence="2 3" key="1">
    <citation type="journal article" date="2012" name="New Phytol.">
        <title>Insight into trade-off between wood decay and parasitism from the genome of a fungal forest pathogen.</title>
        <authorList>
            <person name="Olson A."/>
            <person name="Aerts A."/>
            <person name="Asiegbu F."/>
            <person name="Belbahri L."/>
            <person name="Bouzid O."/>
            <person name="Broberg A."/>
            <person name="Canback B."/>
            <person name="Coutinho P.M."/>
            <person name="Cullen D."/>
            <person name="Dalman K."/>
            <person name="Deflorio G."/>
            <person name="van Diepen L.T."/>
            <person name="Dunand C."/>
            <person name="Duplessis S."/>
            <person name="Durling M."/>
            <person name="Gonthier P."/>
            <person name="Grimwood J."/>
            <person name="Fossdal C.G."/>
            <person name="Hansson D."/>
            <person name="Henrissat B."/>
            <person name="Hietala A."/>
            <person name="Himmelstrand K."/>
            <person name="Hoffmeister D."/>
            <person name="Hogberg N."/>
            <person name="James T.Y."/>
            <person name="Karlsson M."/>
            <person name="Kohler A."/>
            <person name="Kues U."/>
            <person name="Lee Y.H."/>
            <person name="Lin Y.C."/>
            <person name="Lind M."/>
            <person name="Lindquist E."/>
            <person name="Lombard V."/>
            <person name="Lucas S."/>
            <person name="Lunden K."/>
            <person name="Morin E."/>
            <person name="Murat C."/>
            <person name="Park J."/>
            <person name="Raffaello T."/>
            <person name="Rouze P."/>
            <person name="Salamov A."/>
            <person name="Schmutz J."/>
            <person name="Solheim H."/>
            <person name="Stahlberg J."/>
            <person name="Velez H."/>
            <person name="de Vries R.P."/>
            <person name="Wiebenga A."/>
            <person name="Woodward S."/>
            <person name="Yakovlev I."/>
            <person name="Garbelotto M."/>
            <person name="Martin F."/>
            <person name="Grigoriev I.V."/>
            <person name="Stenlid J."/>
        </authorList>
    </citation>
    <scope>NUCLEOTIDE SEQUENCE [LARGE SCALE GENOMIC DNA]</scope>
    <source>
        <strain evidence="2 3">TC 32-1</strain>
    </source>
</reference>
<gene>
    <name evidence="2" type="ORF">HETIRDRAFT_460617</name>
</gene>
<sequence>MSASFIPGTTAISASASTPASSSLSSPPPPSGTGTSEVTGSSVQTSTLLPARSGATRGALPASAAWAWTTTYVLPALLVFCFSRAGAARREGVSEKGEVRTQEEDATEWRGPGQGEGGEARSKLYGRADGRGGSFGYEQPAEATSLPSFLYKTFVSTTANSSHPGQPTKAHGAIPQAEAGVRLSSAYHTTRSRYRTSYT</sequence>
<feature type="region of interest" description="Disordered" evidence="1">
    <location>
        <begin position="91"/>
        <end position="139"/>
    </location>
</feature>
<feature type="region of interest" description="Disordered" evidence="1">
    <location>
        <begin position="1"/>
        <end position="44"/>
    </location>
</feature>
<feature type="region of interest" description="Disordered" evidence="1">
    <location>
        <begin position="157"/>
        <end position="199"/>
    </location>
</feature>